<feature type="region of interest" description="Disordered" evidence="1">
    <location>
        <begin position="210"/>
        <end position="263"/>
    </location>
</feature>
<dbReference type="AlphaFoldDB" id="A0A2T2ZTN6"/>
<evidence type="ECO:0000313" key="2">
    <source>
        <dbReference type="EMBL" id="PSR76372.1"/>
    </source>
</evidence>
<name>A0A2T2ZTN6_9PEZI</name>
<sequence>MSSQPSAFFNISASDATLPQILACHPECELDPTLSGPGEAWPEATATFKEFIDRKRISNIAIEERNVGPVEAEHLLRAPETSLAVTESVRPWLAAGQQQTSAPSIDHEVLRGACFGPLCSAAEDAAADAFINFDVLEEEKDDDDDDDDYDDDDGGGGGVVVLLNSAVEEEATDVFLSFDMLEEEGDDPFALTATVQEEVASDLLSDAAQREAASGGPLAAPIPANRRRRESKASAAAKIADRRGKVRKKPGPKGKHMSMAKKVGCTKAQGGFARWKV</sequence>
<organism evidence="2 3">
    <name type="scientific">Coniella lustricola</name>
    <dbReference type="NCBI Taxonomy" id="2025994"/>
    <lineage>
        <taxon>Eukaryota</taxon>
        <taxon>Fungi</taxon>
        <taxon>Dikarya</taxon>
        <taxon>Ascomycota</taxon>
        <taxon>Pezizomycotina</taxon>
        <taxon>Sordariomycetes</taxon>
        <taxon>Sordariomycetidae</taxon>
        <taxon>Diaporthales</taxon>
        <taxon>Schizoparmaceae</taxon>
        <taxon>Coniella</taxon>
    </lineage>
</organism>
<gene>
    <name evidence="2" type="ORF">BD289DRAFT_509740</name>
</gene>
<proteinExistence type="predicted"/>
<feature type="compositionally biased region" description="Basic residues" evidence="1">
    <location>
        <begin position="244"/>
        <end position="259"/>
    </location>
</feature>
<keyword evidence="3" id="KW-1185">Reference proteome</keyword>
<protein>
    <submittedName>
        <fullName evidence="2">Uncharacterized protein</fullName>
    </submittedName>
</protein>
<dbReference type="InParanoid" id="A0A2T2ZTN6"/>
<dbReference type="Proteomes" id="UP000241462">
    <property type="component" value="Unassembled WGS sequence"/>
</dbReference>
<reference evidence="2 3" key="1">
    <citation type="journal article" date="2018" name="Mycol. Prog.">
        <title>Coniella lustricola, a new species from submerged detritus.</title>
        <authorList>
            <person name="Raudabaugh D.B."/>
            <person name="Iturriaga T."/>
            <person name="Carver A."/>
            <person name="Mondo S."/>
            <person name="Pangilinan J."/>
            <person name="Lipzen A."/>
            <person name="He G."/>
            <person name="Amirebrahimi M."/>
            <person name="Grigoriev I.V."/>
            <person name="Miller A.N."/>
        </authorList>
    </citation>
    <scope>NUCLEOTIDE SEQUENCE [LARGE SCALE GENOMIC DNA]</scope>
    <source>
        <strain evidence="2 3">B22-T-1</strain>
    </source>
</reference>
<evidence type="ECO:0000313" key="3">
    <source>
        <dbReference type="Proteomes" id="UP000241462"/>
    </source>
</evidence>
<evidence type="ECO:0000256" key="1">
    <source>
        <dbReference type="SAM" id="MobiDB-lite"/>
    </source>
</evidence>
<dbReference type="EMBL" id="KZ678711">
    <property type="protein sequence ID" value="PSR76372.1"/>
    <property type="molecule type" value="Genomic_DNA"/>
</dbReference>
<accession>A0A2T2ZTN6</accession>